<dbReference type="Gene3D" id="3.30.565.10">
    <property type="entry name" value="Histidine kinase-like ATPase, C-terminal domain"/>
    <property type="match status" value="1"/>
</dbReference>
<evidence type="ECO:0000256" key="7">
    <source>
        <dbReference type="ARBA" id="ARBA00022840"/>
    </source>
</evidence>
<dbReference type="EMBL" id="CP093443">
    <property type="protein sequence ID" value="UVI36878.1"/>
    <property type="molecule type" value="Genomic_DNA"/>
</dbReference>
<dbReference type="InterPro" id="IPR011712">
    <property type="entry name" value="Sig_transdc_His_kin_sub3_dim/P"/>
</dbReference>
<dbReference type="CDD" id="cd16917">
    <property type="entry name" value="HATPase_UhpB-NarQ-NarX-like"/>
    <property type="match status" value="1"/>
</dbReference>
<keyword evidence="7" id="KW-0067">ATP-binding</keyword>
<dbReference type="Pfam" id="PF02518">
    <property type="entry name" value="HATPase_c"/>
    <property type="match status" value="1"/>
</dbReference>
<keyword evidence="4" id="KW-0808">Transferase</keyword>
<dbReference type="RefSeq" id="WP_265419443.1">
    <property type="nucleotide sequence ID" value="NZ_CP093443.1"/>
</dbReference>
<dbReference type="InterPro" id="IPR050482">
    <property type="entry name" value="Sensor_HK_TwoCompSys"/>
</dbReference>
<dbReference type="SUPFAM" id="SSF55874">
    <property type="entry name" value="ATPase domain of HSP90 chaperone/DNA topoisomerase II/histidine kinase"/>
    <property type="match status" value="1"/>
</dbReference>
<feature type="transmembrane region" description="Helical" evidence="9">
    <location>
        <begin position="139"/>
        <end position="161"/>
    </location>
</feature>
<dbReference type="InterPro" id="IPR003594">
    <property type="entry name" value="HATPase_dom"/>
</dbReference>
<proteinExistence type="predicted"/>
<accession>A0ABY5SQS7</accession>
<dbReference type="InterPro" id="IPR036890">
    <property type="entry name" value="HATPase_C_sf"/>
</dbReference>
<keyword evidence="6 11" id="KW-0418">Kinase</keyword>
<dbReference type="Proteomes" id="UP001064879">
    <property type="component" value="Chromosome"/>
</dbReference>
<evidence type="ECO:0000256" key="8">
    <source>
        <dbReference type="ARBA" id="ARBA00023012"/>
    </source>
</evidence>
<protein>
    <recommendedName>
        <fullName evidence="2">histidine kinase</fullName>
        <ecNumber evidence="2">2.7.13.3</ecNumber>
    </recommendedName>
</protein>
<dbReference type="Pfam" id="PF07730">
    <property type="entry name" value="HisKA_3"/>
    <property type="match status" value="1"/>
</dbReference>
<feature type="transmembrane region" description="Helical" evidence="9">
    <location>
        <begin position="20"/>
        <end position="39"/>
    </location>
</feature>
<keyword evidence="9" id="KW-0812">Transmembrane</keyword>
<evidence type="ECO:0000313" key="12">
    <source>
        <dbReference type="Proteomes" id="UP001064879"/>
    </source>
</evidence>
<name>A0ABY5SQS7_9MICO</name>
<sequence length="397" mass="41479">MGAAESEVRGSVRERVEPRLTDASLAVAVTLVISLVIAADDAGSSPVPGFAWALGFGAVLLLRRRLPLIVLAVTVLGIFVYYALGLPPIGMVLPAVGVLYSTADVRRTSWAVIGAAVLVAVSTFYRFDDVDPRAHLTGYGFVTELALAAAAIALGSVVRLVRETRAQSERIAALTAAEESRAAEAHMQSERVRIARDLHDTIGHTLSVASLHTSVAAEAEDPDDRTAALERVRDATSEALRELRRTVKVLREESREDGFGGPASALGLASVATVVDAARAAGVDLDVAVDVDPASLPRAVDAAAFRIVQESLTNVLRHSGATSAEVTAQLSRGELVVSIIDDGPGGSPEISEETRPGAGIRGMQERADLLGGRLRAGRTEGGFAVTAHLPVHGGDES</sequence>
<evidence type="ECO:0000259" key="10">
    <source>
        <dbReference type="SMART" id="SM00387"/>
    </source>
</evidence>
<keyword evidence="12" id="KW-1185">Reference proteome</keyword>
<gene>
    <name evidence="11" type="ORF">L1F31_04270</name>
</gene>
<reference evidence="11" key="1">
    <citation type="submission" date="2022-03" db="EMBL/GenBank/DDBJ databases">
        <title>Brevibacterium spongiae sp. nov., isolated from marine sponge.</title>
        <authorList>
            <person name="Li Z."/>
            <person name="Zhang M."/>
        </authorList>
    </citation>
    <scope>NUCLEOTIDE SEQUENCE</scope>
    <source>
        <strain evidence="11">WHS-Z9</strain>
    </source>
</reference>
<keyword evidence="9" id="KW-0472">Membrane</keyword>
<dbReference type="PANTHER" id="PTHR24421">
    <property type="entry name" value="NITRATE/NITRITE SENSOR PROTEIN NARX-RELATED"/>
    <property type="match status" value="1"/>
</dbReference>
<comment type="catalytic activity">
    <reaction evidence="1">
        <text>ATP + protein L-histidine = ADP + protein N-phospho-L-histidine.</text>
        <dbReference type="EC" id="2.7.13.3"/>
    </reaction>
</comment>
<evidence type="ECO:0000256" key="3">
    <source>
        <dbReference type="ARBA" id="ARBA00022553"/>
    </source>
</evidence>
<feature type="transmembrane region" description="Helical" evidence="9">
    <location>
        <begin position="45"/>
        <end position="62"/>
    </location>
</feature>
<evidence type="ECO:0000256" key="5">
    <source>
        <dbReference type="ARBA" id="ARBA00022741"/>
    </source>
</evidence>
<dbReference type="SMART" id="SM00387">
    <property type="entry name" value="HATPase_c"/>
    <property type="match status" value="1"/>
</dbReference>
<keyword evidence="5" id="KW-0547">Nucleotide-binding</keyword>
<dbReference type="PANTHER" id="PTHR24421:SF10">
    <property type="entry name" value="NITRATE_NITRITE SENSOR PROTEIN NARQ"/>
    <property type="match status" value="1"/>
</dbReference>
<evidence type="ECO:0000313" key="11">
    <source>
        <dbReference type="EMBL" id="UVI36878.1"/>
    </source>
</evidence>
<evidence type="ECO:0000256" key="2">
    <source>
        <dbReference type="ARBA" id="ARBA00012438"/>
    </source>
</evidence>
<dbReference type="Gene3D" id="1.20.5.1930">
    <property type="match status" value="1"/>
</dbReference>
<feature type="transmembrane region" description="Helical" evidence="9">
    <location>
        <begin position="109"/>
        <end position="127"/>
    </location>
</feature>
<evidence type="ECO:0000256" key="4">
    <source>
        <dbReference type="ARBA" id="ARBA00022679"/>
    </source>
</evidence>
<evidence type="ECO:0000256" key="9">
    <source>
        <dbReference type="SAM" id="Phobius"/>
    </source>
</evidence>
<dbReference type="EC" id="2.7.13.3" evidence="2"/>
<evidence type="ECO:0000256" key="1">
    <source>
        <dbReference type="ARBA" id="ARBA00000085"/>
    </source>
</evidence>
<keyword evidence="3" id="KW-0597">Phosphoprotein</keyword>
<keyword evidence="9" id="KW-1133">Transmembrane helix</keyword>
<feature type="domain" description="Histidine kinase/HSP90-like ATPase" evidence="10">
    <location>
        <begin position="300"/>
        <end position="393"/>
    </location>
</feature>
<feature type="transmembrane region" description="Helical" evidence="9">
    <location>
        <begin position="69"/>
        <end position="89"/>
    </location>
</feature>
<organism evidence="11 12">
    <name type="scientific">Brevibacterium spongiae</name>
    <dbReference type="NCBI Taxonomy" id="2909672"/>
    <lineage>
        <taxon>Bacteria</taxon>
        <taxon>Bacillati</taxon>
        <taxon>Actinomycetota</taxon>
        <taxon>Actinomycetes</taxon>
        <taxon>Micrococcales</taxon>
        <taxon>Brevibacteriaceae</taxon>
        <taxon>Brevibacterium</taxon>
    </lineage>
</organism>
<dbReference type="GO" id="GO:0016301">
    <property type="term" value="F:kinase activity"/>
    <property type="evidence" value="ECO:0007669"/>
    <property type="project" value="UniProtKB-KW"/>
</dbReference>
<keyword evidence="8" id="KW-0902">Two-component regulatory system</keyword>
<evidence type="ECO:0000256" key="6">
    <source>
        <dbReference type="ARBA" id="ARBA00022777"/>
    </source>
</evidence>